<dbReference type="EMBL" id="UINC01092752">
    <property type="protein sequence ID" value="SVC46601.1"/>
    <property type="molecule type" value="Genomic_DNA"/>
</dbReference>
<sequence length="28" mass="3166">MSPSQRTPIPAVFLDRDGTINEERGHIQ</sequence>
<dbReference type="AlphaFoldDB" id="A0A382MH52"/>
<protein>
    <submittedName>
        <fullName evidence="2">Uncharacterized protein</fullName>
    </submittedName>
</protein>
<organism evidence="2">
    <name type="scientific">marine metagenome</name>
    <dbReference type="NCBI Taxonomy" id="408172"/>
    <lineage>
        <taxon>unclassified sequences</taxon>
        <taxon>metagenomes</taxon>
        <taxon>ecological metagenomes</taxon>
    </lineage>
</organism>
<feature type="region of interest" description="Disordered" evidence="1">
    <location>
        <begin position="1"/>
        <end position="28"/>
    </location>
</feature>
<dbReference type="EMBL" id="UINC01162844">
    <property type="protein sequence ID" value="SVD62818.1"/>
    <property type="molecule type" value="Genomic_DNA"/>
</dbReference>
<feature type="non-terminal residue" evidence="2">
    <location>
        <position position="28"/>
    </location>
</feature>
<name>A0A382MH52_9ZZZZ</name>
<evidence type="ECO:0000256" key="1">
    <source>
        <dbReference type="SAM" id="MobiDB-lite"/>
    </source>
</evidence>
<reference evidence="2" key="1">
    <citation type="submission" date="2018-05" db="EMBL/GenBank/DDBJ databases">
        <authorList>
            <person name="Lanie J.A."/>
            <person name="Ng W.-L."/>
            <person name="Kazmierczak K.M."/>
            <person name="Andrzejewski T.M."/>
            <person name="Davidsen T.M."/>
            <person name="Wayne K.J."/>
            <person name="Tettelin H."/>
            <person name="Glass J.I."/>
            <person name="Rusch D."/>
            <person name="Podicherti R."/>
            <person name="Tsui H.-C.T."/>
            <person name="Winkler M.E."/>
        </authorList>
    </citation>
    <scope>NUCLEOTIDE SEQUENCE</scope>
</reference>
<evidence type="ECO:0000313" key="3">
    <source>
        <dbReference type="EMBL" id="SVD62818.1"/>
    </source>
</evidence>
<proteinExistence type="predicted"/>
<accession>A0A382MH52</accession>
<evidence type="ECO:0000313" key="2">
    <source>
        <dbReference type="EMBL" id="SVC46601.1"/>
    </source>
</evidence>
<gene>
    <name evidence="2" type="ORF">METZ01_LOCUS299455</name>
    <name evidence="3" type="ORF">METZ01_LOCUS415672</name>
</gene>
<feature type="compositionally biased region" description="Basic and acidic residues" evidence="1">
    <location>
        <begin position="14"/>
        <end position="28"/>
    </location>
</feature>